<comment type="similarity">
    <text evidence="1">Belongs to the short-chain dehydrogenases/reductases (SDR) family.</text>
</comment>
<dbReference type="PRINTS" id="PR00080">
    <property type="entry name" value="SDRFAMILY"/>
</dbReference>
<evidence type="ECO:0000313" key="3">
    <source>
        <dbReference type="Proteomes" id="UP000475249"/>
    </source>
</evidence>
<dbReference type="Pfam" id="PF13561">
    <property type="entry name" value="adh_short_C2"/>
    <property type="match status" value="1"/>
</dbReference>
<accession>A0A6L9EF03</accession>
<dbReference type="EMBL" id="WXYO01000006">
    <property type="protein sequence ID" value="NAS13251.1"/>
    <property type="molecule type" value="Genomic_DNA"/>
</dbReference>
<dbReference type="CDD" id="cd05233">
    <property type="entry name" value="SDR_c"/>
    <property type="match status" value="1"/>
</dbReference>
<dbReference type="PANTHER" id="PTHR42879:SF2">
    <property type="entry name" value="3-OXOACYL-[ACYL-CARRIER-PROTEIN] REDUCTASE FABG"/>
    <property type="match status" value="1"/>
</dbReference>
<name>A0A6L9EF03_9FLAO</name>
<evidence type="ECO:0000256" key="1">
    <source>
        <dbReference type="ARBA" id="ARBA00006484"/>
    </source>
</evidence>
<reference evidence="2 3" key="1">
    <citation type="submission" date="2020-01" db="EMBL/GenBank/DDBJ databases">
        <title>Bacteria diversity of Porities sp.</title>
        <authorList>
            <person name="Wang G."/>
        </authorList>
    </citation>
    <scope>NUCLEOTIDE SEQUENCE [LARGE SCALE GENOMIC DNA]</scope>
    <source>
        <strain evidence="2 3">R33</strain>
    </source>
</reference>
<dbReference type="RefSeq" id="WP_161436289.1">
    <property type="nucleotide sequence ID" value="NZ_WXYO01000006.1"/>
</dbReference>
<evidence type="ECO:0000313" key="2">
    <source>
        <dbReference type="EMBL" id="NAS13251.1"/>
    </source>
</evidence>
<dbReference type="AlphaFoldDB" id="A0A6L9EF03"/>
<dbReference type="InterPro" id="IPR036291">
    <property type="entry name" value="NAD(P)-bd_dom_sf"/>
</dbReference>
<dbReference type="PRINTS" id="PR00081">
    <property type="entry name" value="GDHRDH"/>
</dbReference>
<dbReference type="Proteomes" id="UP000475249">
    <property type="component" value="Unassembled WGS sequence"/>
</dbReference>
<dbReference type="InterPro" id="IPR050259">
    <property type="entry name" value="SDR"/>
</dbReference>
<gene>
    <name evidence="2" type="ORF">GTQ38_14635</name>
</gene>
<sequence>MDEKLLQGQRILVTGASRGIGKAISTYLLDRGAQVGVHYNQSKDAVSEITRTYPLANVLRADLENAEEVLGLFENALESMGGIDSLVLNAGIFEPHFPDLSDEDWLAIWRKTIAVNLESAAILTKKAIEHFKSVGGGRLIYIGSRAAFRGETEEYLAYAASKGGLTSLARSVARSFGKYNITAFVLAPGFTRTAMAEKFIQQHGEQKILDEISLPRLTIPEDIAPLAALICSGKMDHATGTTIDMNAGSYIH</sequence>
<organism evidence="2 3">
    <name type="scientific">Poritiphilus flavus</name>
    <dbReference type="NCBI Taxonomy" id="2697053"/>
    <lineage>
        <taxon>Bacteria</taxon>
        <taxon>Pseudomonadati</taxon>
        <taxon>Bacteroidota</taxon>
        <taxon>Flavobacteriia</taxon>
        <taxon>Flavobacteriales</taxon>
        <taxon>Flavobacteriaceae</taxon>
        <taxon>Poritiphilus</taxon>
    </lineage>
</organism>
<dbReference type="SUPFAM" id="SSF51735">
    <property type="entry name" value="NAD(P)-binding Rossmann-fold domains"/>
    <property type="match status" value="1"/>
</dbReference>
<dbReference type="Gene3D" id="3.40.50.720">
    <property type="entry name" value="NAD(P)-binding Rossmann-like Domain"/>
    <property type="match status" value="1"/>
</dbReference>
<proteinExistence type="inferred from homology"/>
<comment type="caution">
    <text evidence="2">The sequence shown here is derived from an EMBL/GenBank/DDBJ whole genome shotgun (WGS) entry which is preliminary data.</text>
</comment>
<dbReference type="PANTHER" id="PTHR42879">
    <property type="entry name" value="3-OXOACYL-(ACYL-CARRIER-PROTEIN) REDUCTASE"/>
    <property type="match status" value="1"/>
</dbReference>
<dbReference type="InterPro" id="IPR002347">
    <property type="entry name" value="SDR_fam"/>
</dbReference>
<protein>
    <submittedName>
        <fullName evidence="2">SDR family oxidoreductase</fullName>
    </submittedName>
</protein>
<keyword evidence="3" id="KW-1185">Reference proteome</keyword>